<keyword evidence="6" id="KW-0812">Transmembrane</keyword>
<dbReference type="EC" id="2.3.1.51" evidence="5"/>
<name>A0AAW2I366_9NEOP</name>
<evidence type="ECO:0000256" key="1">
    <source>
        <dbReference type="ARBA" id="ARBA00004728"/>
    </source>
</evidence>
<dbReference type="NCBIfam" id="TIGR00530">
    <property type="entry name" value="AGP_acyltrn"/>
    <property type="match status" value="1"/>
</dbReference>
<evidence type="ECO:0000256" key="4">
    <source>
        <dbReference type="ARBA" id="ARBA00023315"/>
    </source>
</evidence>
<comment type="domain">
    <text evidence="5">The HXXXXD motif is essential for acyltransferase activity and may constitute the binding site for the phosphate moiety of the glycerol-3-phosphate.</text>
</comment>
<keyword evidence="3 5" id="KW-0808">Transferase</keyword>
<keyword evidence="6" id="KW-0472">Membrane</keyword>
<feature type="transmembrane region" description="Helical" evidence="6">
    <location>
        <begin position="46"/>
        <end position="65"/>
    </location>
</feature>
<dbReference type="GO" id="GO:0006654">
    <property type="term" value="P:phosphatidic acid biosynthetic process"/>
    <property type="evidence" value="ECO:0007669"/>
    <property type="project" value="TreeGrafter"/>
</dbReference>
<dbReference type="InterPro" id="IPR002123">
    <property type="entry name" value="Plipid/glycerol_acylTrfase"/>
</dbReference>
<sequence>MKYQGVFIKEFPKKDECCNDWSLSEVKFRKNFPALKDTIRYLIARIALYSVLLLTGLVCIPIFLLSPGDLENSKFYAKYVGRHTSRLYGISWDIRQGRRLARRGGAVLVANHQHELDIIGMFVLWPIMDGCAAVAKRELLCNPFGLAALLGGVVFIDRKNPRRAKDKINRAARILRRGRKIFVFPEGTRNKTVREDKTILPFKKGAFRIAIESQVPIVPVVFSPYYFIDDNLKILRPGGKIVISVLPPVPTTGLYFKDIESLIYSVRRQMQCEYNRLDEEIKKELLMKELEKKKEFPGLSTFAMKTSFGERFLTKY</sequence>
<reference evidence="8" key="1">
    <citation type="journal article" date="2024" name="Gigascience">
        <title>Chromosome-level genome of the poultry shaft louse Menopon gallinae provides insight into the host-switching and adaptive evolution of parasitic lice.</title>
        <authorList>
            <person name="Xu Y."/>
            <person name="Ma L."/>
            <person name="Liu S."/>
            <person name="Liang Y."/>
            <person name="Liu Q."/>
            <person name="He Z."/>
            <person name="Tian L."/>
            <person name="Duan Y."/>
            <person name="Cai W."/>
            <person name="Li H."/>
            <person name="Song F."/>
        </authorList>
    </citation>
    <scope>NUCLEOTIDE SEQUENCE</scope>
    <source>
        <strain evidence="8">Cailab_2023a</strain>
    </source>
</reference>
<dbReference type="GO" id="GO:0003841">
    <property type="term" value="F:1-acylglycerol-3-phosphate O-acyltransferase activity"/>
    <property type="evidence" value="ECO:0007669"/>
    <property type="project" value="UniProtKB-UniRule"/>
</dbReference>
<evidence type="ECO:0000256" key="2">
    <source>
        <dbReference type="ARBA" id="ARBA00008655"/>
    </source>
</evidence>
<dbReference type="GO" id="GO:0005783">
    <property type="term" value="C:endoplasmic reticulum"/>
    <property type="evidence" value="ECO:0007669"/>
    <property type="project" value="TreeGrafter"/>
</dbReference>
<accession>A0AAW2I366</accession>
<gene>
    <name evidence="8" type="ORF">PYX00_004069</name>
</gene>
<dbReference type="PANTHER" id="PTHR10434:SF53">
    <property type="entry name" value="1-ACYL-SN-GLYCEROL-3-PHOSPHATE ACYLTRANSFERASE"/>
    <property type="match status" value="1"/>
</dbReference>
<dbReference type="PANTHER" id="PTHR10434">
    <property type="entry name" value="1-ACYL-SN-GLYCEROL-3-PHOSPHATE ACYLTRANSFERASE"/>
    <property type="match status" value="1"/>
</dbReference>
<feature type="domain" description="Phospholipid/glycerol acyltransferase" evidence="7">
    <location>
        <begin position="106"/>
        <end position="225"/>
    </location>
</feature>
<comment type="caution">
    <text evidence="8">The sequence shown here is derived from an EMBL/GenBank/DDBJ whole genome shotgun (WGS) entry which is preliminary data.</text>
</comment>
<dbReference type="CDD" id="cd07989">
    <property type="entry name" value="LPLAT_AGPAT-like"/>
    <property type="match status" value="1"/>
</dbReference>
<keyword evidence="5" id="KW-0444">Lipid biosynthesis</keyword>
<protein>
    <recommendedName>
        <fullName evidence="5">1-acyl-sn-glycerol-3-phosphate acyltransferase</fullName>
        <ecNumber evidence="5">2.3.1.51</ecNumber>
    </recommendedName>
</protein>
<dbReference type="AlphaFoldDB" id="A0AAW2I366"/>
<evidence type="ECO:0000313" key="8">
    <source>
        <dbReference type="EMBL" id="KAL0276510.1"/>
    </source>
</evidence>
<keyword evidence="5" id="KW-0443">Lipid metabolism</keyword>
<dbReference type="Pfam" id="PF01553">
    <property type="entry name" value="Acyltransferase"/>
    <property type="match status" value="1"/>
</dbReference>
<dbReference type="InterPro" id="IPR004552">
    <property type="entry name" value="AGP_acyltrans"/>
</dbReference>
<keyword evidence="4 5" id="KW-0012">Acyltransferase</keyword>
<dbReference type="SMART" id="SM00563">
    <property type="entry name" value="PlsC"/>
    <property type="match status" value="1"/>
</dbReference>
<proteinExistence type="inferred from homology"/>
<dbReference type="SUPFAM" id="SSF69593">
    <property type="entry name" value="Glycerol-3-phosphate (1)-acyltransferase"/>
    <property type="match status" value="1"/>
</dbReference>
<comment type="pathway">
    <text evidence="1">Phospholipid metabolism; CDP-diacylglycerol biosynthesis; CDP-diacylglycerol from sn-glycerol 3-phosphate: step 2/3.</text>
</comment>
<comment type="similarity">
    <text evidence="2 5">Belongs to the 1-acyl-sn-glycerol-3-phosphate acyltransferase family.</text>
</comment>
<keyword evidence="5" id="KW-0594">Phospholipid biosynthesis</keyword>
<evidence type="ECO:0000259" key="7">
    <source>
        <dbReference type="SMART" id="SM00563"/>
    </source>
</evidence>
<organism evidence="8">
    <name type="scientific">Menopon gallinae</name>
    <name type="common">poultry shaft louse</name>
    <dbReference type="NCBI Taxonomy" id="328185"/>
    <lineage>
        <taxon>Eukaryota</taxon>
        <taxon>Metazoa</taxon>
        <taxon>Ecdysozoa</taxon>
        <taxon>Arthropoda</taxon>
        <taxon>Hexapoda</taxon>
        <taxon>Insecta</taxon>
        <taxon>Pterygota</taxon>
        <taxon>Neoptera</taxon>
        <taxon>Paraneoptera</taxon>
        <taxon>Psocodea</taxon>
        <taxon>Troctomorpha</taxon>
        <taxon>Phthiraptera</taxon>
        <taxon>Amblycera</taxon>
        <taxon>Menoponidae</taxon>
        <taxon>Menopon</taxon>
    </lineage>
</organism>
<keyword evidence="6" id="KW-1133">Transmembrane helix</keyword>
<dbReference type="GO" id="GO:0016020">
    <property type="term" value="C:membrane"/>
    <property type="evidence" value="ECO:0007669"/>
    <property type="project" value="InterPro"/>
</dbReference>
<dbReference type="EMBL" id="JARGDH010000002">
    <property type="protein sequence ID" value="KAL0276510.1"/>
    <property type="molecule type" value="Genomic_DNA"/>
</dbReference>
<evidence type="ECO:0000256" key="3">
    <source>
        <dbReference type="ARBA" id="ARBA00022679"/>
    </source>
</evidence>
<evidence type="ECO:0000256" key="5">
    <source>
        <dbReference type="RuleBase" id="RU361267"/>
    </source>
</evidence>
<comment type="catalytic activity">
    <reaction evidence="5">
        <text>a 1-acyl-sn-glycero-3-phosphate + an acyl-CoA = a 1,2-diacyl-sn-glycero-3-phosphate + CoA</text>
        <dbReference type="Rhea" id="RHEA:19709"/>
        <dbReference type="ChEBI" id="CHEBI:57287"/>
        <dbReference type="ChEBI" id="CHEBI:57970"/>
        <dbReference type="ChEBI" id="CHEBI:58342"/>
        <dbReference type="ChEBI" id="CHEBI:58608"/>
        <dbReference type="EC" id="2.3.1.51"/>
    </reaction>
</comment>
<evidence type="ECO:0000256" key="6">
    <source>
        <dbReference type="SAM" id="Phobius"/>
    </source>
</evidence>
<keyword evidence="5" id="KW-1208">Phospholipid metabolism</keyword>